<dbReference type="EMBL" id="LR746264">
    <property type="protein sequence ID" value="CAA7387952.1"/>
    <property type="molecule type" value="Genomic_DNA"/>
</dbReference>
<dbReference type="EMBL" id="LR746264">
    <property type="protein sequence ID" value="CAA7387964.1"/>
    <property type="molecule type" value="Genomic_DNA"/>
</dbReference>
<reference evidence="1" key="1">
    <citation type="submission" date="2020-02" db="EMBL/GenBank/DDBJ databases">
        <authorList>
            <person name="Scholz U."/>
            <person name="Mascher M."/>
            <person name="Fiebig A."/>
        </authorList>
    </citation>
    <scope>NUCLEOTIDE SEQUENCE</scope>
</reference>
<evidence type="ECO:0000313" key="3">
    <source>
        <dbReference type="Proteomes" id="UP000663760"/>
    </source>
</evidence>
<proteinExistence type="predicted"/>
<accession>A0A7I8JW22</accession>
<sequence length="249" mass="28332">MNDTIQSLHLEFALRNLGPTNYFLGIELIKGTDANILNKMKIINFIPSFTLSSTNSSTITSSGPFFDLSLYCGILGALQYIIISHLDIAFAFFVKHLFRYLKAQLVMVCCYENILAFLLNAFSDVDWASAFEDRRSTSGYLIFLGCNLISWSSKKQMTIALSNTKVEYNALANATVKLIWIYSLLQELGMMLSFSPTFWCDNIRATYLVANLVFHARTKHIDIDFHFFCKLHQISFKSPSYTTKISLLI</sequence>
<dbReference type="PANTHER" id="PTHR11439:SF467">
    <property type="entry name" value="INTEGRASE CATALYTIC DOMAIN-CONTAINING PROTEIN"/>
    <property type="match status" value="1"/>
</dbReference>
<evidence type="ECO:0000313" key="2">
    <source>
        <dbReference type="EMBL" id="CAA7387964.1"/>
    </source>
</evidence>
<protein>
    <submittedName>
        <fullName evidence="1">Uncharacterized protein</fullName>
    </submittedName>
</protein>
<organism evidence="1 3">
    <name type="scientific">Spirodela intermedia</name>
    <name type="common">Intermediate duckweed</name>
    <dbReference type="NCBI Taxonomy" id="51605"/>
    <lineage>
        <taxon>Eukaryota</taxon>
        <taxon>Viridiplantae</taxon>
        <taxon>Streptophyta</taxon>
        <taxon>Embryophyta</taxon>
        <taxon>Tracheophyta</taxon>
        <taxon>Spermatophyta</taxon>
        <taxon>Magnoliopsida</taxon>
        <taxon>Liliopsida</taxon>
        <taxon>Araceae</taxon>
        <taxon>Lemnoideae</taxon>
        <taxon>Spirodela</taxon>
    </lineage>
</organism>
<name>A0A7I8JW22_SPIIN</name>
<dbReference type="Proteomes" id="UP000663760">
    <property type="component" value="Chromosome 1"/>
</dbReference>
<dbReference type="SUPFAM" id="SSF56672">
    <property type="entry name" value="DNA/RNA polymerases"/>
    <property type="match status" value="1"/>
</dbReference>
<gene>
    <name evidence="1" type="ORF">SI8410_01000281</name>
    <name evidence="2" type="ORF">SI8410_01000293</name>
</gene>
<dbReference type="InterPro" id="IPR043502">
    <property type="entry name" value="DNA/RNA_pol_sf"/>
</dbReference>
<keyword evidence="3" id="KW-1185">Reference proteome</keyword>
<evidence type="ECO:0000313" key="1">
    <source>
        <dbReference type="EMBL" id="CAA7387952.1"/>
    </source>
</evidence>
<dbReference type="CDD" id="cd09272">
    <property type="entry name" value="RNase_HI_RT_Ty1"/>
    <property type="match status" value="1"/>
</dbReference>
<dbReference type="PANTHER" id="PTHR11439">
    <property type="entry name" value="GAG-POL-RELATED RETROTRANSPOSON"/>
    <property type="match status" value="1"/>
</dbReference>
<dbReference type="OrthoDB" id="1165255at2759"/>
<dbReference type="AlphaFoldDB" id="A0A7I8JW22"/>